<dbReference type="EMBL" id="JACRDE010000600">
    <property type="protein sequence ID" value="MBI5252377.1"/>
    <property type="molecule type" value="Genomic_DNA"/>
</dbReference>
<evidence type="ECO:0000256" key="1">
    <source>
        <dbReference type="ARBA" id="ARBA00022737"/>
    </source>
</evidence>
<dbReference type="Gene3D" id="1.25.40.20">
    <property type="entry name" value="Ankyrin repeat-containing domain"/>
    <property type="match status" value="2"/>
</dbReference>
<dbReference type="InterPro" id="IPR036770">
    <property type="entry name" value="Ankyrin_rpt-contain_sf"/>
</dbReference>
<feature type="repeat" description="ANK" evidence="3">
    <location>
        <begin position="94"/>
        <end position="126"/>
    </location>
</feature>
<proteinExistence type="predicted"/>
<dbReference type="PANTHER" id="PTHR24126">
    <property type="entry name" value="ANKYRIN REPEAT, PH AND SEC7 DOMAIN CONTAINING PROTEIN SECG-RELATED"/>
    <property type="match status" value="1"/>
</dbReference>
<dbReference type="InterPro" id="IPR002110">
    <property type="entry name" value="Ankyrin_rpt"/>
</dbReference>
<evidence type="ECO:0000313" key="4">
    <source>
        <dbReference type="EMBL" id="MBI5252377.1"/>
    </source>
</evidence>
<feature type="repeat" description="ANK" evidence="3">
    <location>
        <begin position="61"/>
        <end position="93"/>
    </location>
</feature>
<sequence length="391" mass="42431">MCSLGSRTPTPYPGSLRRSIPKNRFPWSFDPPQGFNCDASSAEIVGLLLDNGADANPRAEPGSTPLMAACRNGCLEIVKLLIARGAEVNGQNKFGMTALDMACSEANSEIVKFLLENGANVATEWDKEGHVSLHMGTWVFCPEVTKAILAKHIDRKADFGTILHFASFVGQTETVRLLLEYGGNINARDRIGFATLLQEAHETSWADFVASANKAYDISALSRNEWYRTYQRGKRHWLFELIDYSGSDRAPCTGVSDVQTIGATALHWASLGGQPEVVRLLLANGADPKAVDDEGHSALHVACAIHNPEVAKLLIDNGANVNQKDRKERTPLAWALNTAGSGPFWSTAGGVYSVDNEAGVSGLRWADIHCDFSESNYKKLIELLKAAGAEK</sequence>
<dbReference type="PROSITE" id="PS50297">
    <property type="entry name" value="ANK_REP_REGION"/>
    <property type="match status" value="5"/>
</dbReference>
<feature type="repeat" description="ANK" evidence="3">
    <location>
        <begin position="261"/>
        <end position="293"/>
    </location>
</feature>
<organism evidence="4 5">
    <name type="scientific">Desulfomonile tiedjei</name>
    <dbReference type="NCBI Taxonomy" id="2358"/>
    <lineage>
        <taxon>Bacteria</taxon>
        <taxon>Pseudomonadati</taxon>
        <taxon>Thermodesulfobacteriota</taxon>
        <taxon>Desulfomonilia</taxon>
        <taxon>Desulfomonilales</taxon>
        <taxon>Desulfomonilaceae</taxon>
        <taxon>Desulfomonile</taxon>
    </lineage>
</organism>
<gene>
    <name evidence="4" type="ORF">HY912_23020</name>
</gene>
<dbReference type="Pfam" id="PF12796">
    <property type="entry name" value="Ank_2"/>
    <property type="match status" value="2"/>
</dbReference>
<dbReference type="PROSITE" id="PS50088">
    <property type="entry name" value="ANK_REPEAT"/>
    <property type="match status" value="5"/>
</dbReference>
<keyword evidence="2 3" id="KW-0040">ANK repeat</keyword>
<feature type="repeat" description="ANK" evidence="3">
    <location>
        <begin position="294"/>
        <end position="326"/>
    </location>
</feature>
<dbReference type="SMART" id="SM00248">
    <property type="entry name" value="ANK"/>
    <property type="match status" value="5"/>
</dbReference>
<accession>A0A9D6V6B3</accession>
<dbReference type="PANTHER" id="PTHR24126:SF14">
    <property type="entry name" value="ANK_REP_REGION DOMAIN-CONTAINING PROTEIN"/>
    <property type="match status" value="1"/>
</dbReference>
<feature type="repeat" description="ANK" evidence="3">
    <location>
        <begin position="158"/>
        <end position="190"/>
    </location>
</feature>
<dbReference type="Pfam" id="PF00023">
    <property type="entry name" value="Ank"/>
    <property type="match status" value="1"/>
</dbReference>
<protein>
    <submittedName>
        <fullName evidence="4">Ankyrin repeat domain-containing protein</fullName>
    </submittedName>
</protein>
<name>A0A9D6V6B3_9BACT</name>
<evidence type="ECO:0000256" key="3">
    <source>
        <dbReference type="PROSITE-ProRule" id="PRU00023"/>
    </source>
</evidence>
<comment type="caution">
    <text evidence="4">The sequence shown here is derived from an EMBL/GenBank/DDBJ whole genome shotgun (WGS) entry which is preliminary data.</text>
</comment>
<dbReference type="Proteomes" id="UP000807825">
    <property type="component" value="Unassembled WGS sequence"/>
</dbReference>
<dbReference type="SUPFAM" id="SSF48403">
    <property type="entry name" value="Ankyrin repeat"/>
    <property type="match status" value="1"/>
</dbReference>
<dbReference type="AlphaFoldDB" id="A0A9D6V6B3"/>
<reference evidence="4" key="1">
    <citation type="submission" date="2020-07" db="EMBL/GenBank/DDBJ databases">
        <title>Huge and variable diversity of episymbiotic CPR bacteria and DPANN archaea in groundwater ecosystems.</title>
        <authorList>
            <person name="He C.Y."/>
            <person name="Keren R."/>
            <person name="Whittaker M."/>
            <person name="Farag I.F."/>
            <person name="Doudna J."/>
            <person name="Cate J.H.D."/>
            <person name="Banfield J.F."/>
        </authorList>
    </citation>
    <scope>NUCLEOTIDE SEQUENCE</scope>
    <source>
        <strain evidence="4">NC_groundwater_1664_Pr3_B-0.1um_52_9</strain>
    </source>
</reference>
<keyword evidence="1" id="KW-0677">Repeat</keyword>
<dbReference type="PRINTS" id="PR01415">
    <property type="entry name" value="ANKYRIN"/>
</dbReference>
<evidence type="ECO:0000256" key="2">
    <source>
        <dbReference type="ARBA" id="ARBA00023043"/>
    </source>
</evidence>
<evidence type="ECO:0000313" key="5">
    <source>
        <dbReference type="Proteomes" id="UP000807825"/>
    </source>
</evidence>